<evidence type="ECO:0000313" key="2">
    <source>
        <dbReference type="Proteomes" id="UP000521872"/>
    </source>
</evidence>
<evidence type="ECO:0000313" key="1">
    <source>
        <dbReference type="EMBL" id="KAF4616645.1"/>
    </source>
</evidence>
<keyword evidence="2" id="KW-1185">Reference proteome</keyword>
<protein>
    <submittedName>
        <fullName evidence="1">Uncharacterized protein</fullName>
    </submittedName>
</protein>
<comment type="caution">
    <text evidence="1">The sequence shown here is derived from an EMBL/GenBank/DDBJ whole genome shotgun (WGS) entry which is preliminary data.</text>
</comment>
<dbReference type="AlphaFoldDB" id="A0A8H4QTX2"/>
<proteinExistence type="predicted"/>
<gene>
    <name evidence="1" type="ORF">D9613_008327</name>
</gene>
<sequence>MADQLPQFLIKSFTIANQPQNAIDKSAFYGPYMRLLYYLFGGIDGDFEVQPEVSLPYKARETTDTVATLTVEYRRHPVMFVQVKPSETVINDLERKEADDQLRVQFLDVMDRAVTPRIPGVIAFGTRLAFYEYVPATRKLTPPWIPEDPTYLNDVAPIERWNYDVLEAPGFARLRHETQSVIEMCQALN</sequence>
<dbReference type="Proteomes" id="UP000521872">
    <property type="component" value="Unassembled WGS sequence"/>
</dbReference>
<name>A0A8H4QTX2_9AGAR</name>
<accession>A0A8H4QTX2</accession>
<reference evidence="1 2" key="1">
    <citation type="submission" date="2019-12" db="EMBL/GenBank/DDBJ databases">
        <authorList>
            <person name="Floudas D."/>
            <person name="Bentzer J."/>
            <person name="Ahren D."/>
            <person name="Johansson T."/>
            <person name="Persson P."/>
            <person name="Tunlid A."/>
        </authorList>
    </citation>
    <scope>NUCLEOTIDE SEQUENCE [LARGE SCALE GENOMIC DNA]</scope>
    <source>
        <strain evidence="1 2">CBS 102.39</strain>
    </source>
</reference>
<dbReference type="EMBL" id="JAACJL010000031">
    <property type="protein sequence ID" value="KAF4616645.1"/>
    <property type="molecule type" value="Genomic_DNA"/>
</dbReference>
<organism evidence="1 2">
    <name type="scientific">Agrocybe pediades</name>
    <dbReference type="NCBI Taxonomy" id="84607"/>
    <lineage>
        <taxon>Eukaryota</taxon>
        <taxon>Fungi</taxon>
        <taxon>Dikarya</taxon>
        <taxon>Basidiomycota</taxon>
        <taxon>Agaricomycotina</taxon>
        <taxon>Agaricomycetes</taxon>
        <taxon>Agaricomycetidae</taxon>
        <taxon>Agaricales</taxon>
        <taxon>Agaricineae</taxon>
        <taxon>Strophariaceae</taxon>
        <taxon>Agrocybe</taxon>
    </lineage>
</organism>